<keyword evidence="3" id="KW-0804">Transcription</keyword>
<dbReference type="SUPFAM" id="SSF46689">
    <property type="entry name" value="Homeodomain-like"/>
    <property type="match status" value="1"/>
</dbReference>
<dbReference type="InterPro" id="IPR009057">
    <property type="entry name" value="Homeodomain-like_sf"/>
</dbReference>
<evidence type="ECO:0000256" key="1">
    <source>
        <dbReference type="ARBA" id="ARBA00023015"/>
    </source>
</evidence>
<evidence type="ECO:0000256" key="2">
    <source>
        <dbReference type="ARBA" id="ARBA00023125"/>
    </source>
</evidence>
<gene>
    <name evidence="6" type="ORF">ABO01nite_12510</name>
</gene>
<accession>A0AAN4R1T0</accession>
<comment type="caution">
    <text evidence="6">The sequence shown here is derived from an EMBL/GenBank/DDBJ whole genome shotgun (WGS) entry which is preliminary data.</text>
</comment>
<dbReference type="PANTHER" id="PTHR47506">
    <property type="entry name" value="TRANSCRIPTIONAL REGULATORY PROTEIN"/>
    <property type="match status" value="1"/>
</dbReference>
<protein>
    <submittedName>
        <fullName evidence="6">TetR family transcriptional regulator</fullName>
    </submittedName>
</protein>
<feature type="DNA-binding region" description="H-T-H motif" evidence="4">
    <location>
        <begin position="41"/>
        <end position="60"/>
    </location>
</feature>
<reference evidence="6 7" key="1">
    <citation type="submission" date="2019-07" db="EMBL/GenBank/DDBJ databases">
        <title>Whole genome shotgun sequence of Asaia bogorensis NBRC 16594.</title>
        <authorList>
            <person name="Hosoyama A."/>
            <person name="Uohara A."/>
            <person name="Ohji S."/>
            <person name="Ichikawa N."/>
        </authorList>
    </citation>
    <scope>NUCLEOTIDE SEQUENCE [LARGE SCALE GENOMIC DNA]</scope>
    <source>
        <strain evidence="6 7">NBRC 16594</strain>
    </source>
</reference>
<dbReference type="Gene3D" id="1.10.357.10">
    <property type="entry name" value="Tetracycline Repressor, domain 2"/>
    <property type="match status" value="1"/>
</dbReference>
<keyword evidence="7" id="KW-1185">Reference proteome</keyword>
<dbReference type="InterPro" id="IPR001647">
    <property type="entry name" value="HTH_TetR"/>
</dbReference>
<dbReference type="Pfam" id="PF16925">
    <property type="entry name" value="TetR_C_13"/>
    <property type="match status" value="1"/>
</dbReference>
<dbReference type="KEGG" id="abg:Asbog_00591"/>
<evidence type="ECO:0000313" key="7">
    <source>
        <dbReference type="Proteomes" id="UP000321287"/>
    </source>
</evidence>
<dbReference type="AlphaFoldDB" id="A0AAN4R1T0"/>
<organism evidence="6 7">
    <name type="scientific">Asaia bogorensis NBRC 16594</name>
    <dbReference type="NCBI Taxonomy" id="1231624"/>
    <lineage>
        <taxon>Bacteria</taxon>
        <taxon>Pseudomonadati</taxon>
        <taxon>Pseudomonadota</taxon>
        <taxon>Alphaproteobacteria</taxon>
        <taxon>Acetobacterales</taxon>
        <taxon>Acetobacteraceae</taxon>
        <taxon>Asaia</taxon>
    </lineage>
</organism>
<dbReference type="InterPro" id="IPR011075">
    <property type="entry name" value="TetR_C"/>
</dbReference>
<evidence type="ECO:0000259" key="5">
    <source>
        <dbReference type="PROSITE" id="PS50977"/>
    </source>
</evidence>
<dbReference type="GeneID" id="78225678"/>
<dbReference type="SUPFAM" id="SSF48498">
    <property type="entry name" value="Tetracyclin repressor-like, C-terminal domain"/>
    <property type="match status" value="1"/>
</dbReference>
<dbReference type="Gene3D" id="1.10.10.60">
    <property type="entry name" value="Homeodomain-like"/>
    <property type="match status" value="1"/>
</dbReference>
<evidence type="ECO:0000256" key="4">
    <source>
        <dbReference type="PROSITE-ProRule" id="PRU00335"/>
    </source>
</evidence>
<evidence type="ECO:0000256" key="3">
    <source>
        <dbReference type="ARBA" id="ARBA00023163"/>
    </source>
</evidence>
<dbReference type="PRINTS" id="PR00455">
    <property type="entry name" value="HTHTETR"/>
</dbReference>
<dbReference type="Proteomes" id="UP000321287">
    <property type="component" value="Unassembled WGS sequence"/>
</dbReference>
<dbReference type="PROSITE" id="PS50977">
    <property type="entry name" value="HTH_TETR_2"/>
    <property type="match status" value="1"/>
</dbReference>
<sequence length="209" mass="22419">MTPKKSEGPCRPRGRPPAFDRATALSKAVKLFWDRGYEGTSFDDLITAMGISASSFYNSFASKEALYVEAIEAYAEEQGAWFVEALSKRGTSRQAFAAMFDAAATAFTREDAPAGCMIAVAATQCSPAQLRLRDLMINQRHLAEQAIHARLEQGVEEGDLPHSIDAGAMAACFGAVLGGMGIQARDGASREKLRAVGRMALNILPNDAI</sequence>
<feature type="domain" description="HTH tetR-type" evidence="5">
    <location>
        <begin position="18"/>
        <end position="78"/>
    </location>
</feature>
<dbReference type="InterPro" id="IPR036271">
    <property type="entry name" value="Tet_transcr_reg_TetR-rel_C_sf"/>
</dbReference>
<keyword evidence="1" id="KW-0805">Transcription regulation</keyword>
<evidence type="ECO:0000313" key="6">
    <source>
        <dbReference type="EMBL" id="GEL53244.1"/>
    </source>
</evidence>
<keyword evidence="2 4" id="KW-0238">DNA-binding</keyword>
<dbReference type="Pfam" id="PF00440">
    <property type="entry name" value="TetR_N"/>
    <property type="match status" value="1"/>
</dbReference>
<dbReference type="PANTHER" id="PTHR47506:SF1">
    <property type="entry name" value="HTH-TYPE TRANSCRIPTIONAL REGULATOR YJDC"/>
    <property type="match status" value="1"/>
</dbReference>
<dbReference type="GO" id="GO:0003677">
    <property type="term" value="F:DNA binding"/>
    <property type="evidence" value="ECO:0007669"/>
    <property type="project" value="UniProtKB-UniRule"/>
</dbReference>
<name>A0AAN4R1T0_9PROT</name>
<dbReference type="EMBL" id="BJVS01000003">
    <property type="protein sequence ID" value="GEL53244.1"/>
    <property type="molecule type" value="Genomic_DNA"/>
</dbReference>
<proteinExistence type="predicted"/>
<dbReference type="RefSeq" id="WP_231944645.1">
    <property type="nucleotide sequence ID" value="NZ_AP014690.1"/>
</dbReference>